<reference evidence="2 3" key="1">
    <citation type="submission" date="2019-04" db="EMBL/GenBank/DDBJ databases">
        <authorList>
            <person name="Feng G."/>
            <person name="Zhang J."/>
            <person name="Zhu H."/>
        </authorList>
    </citation>
    <scope>NUCLEOTIDE SEQUENCE [LARGE SCALE GENOMIC DNA]</scope>
    <source>
        <strain evidence="2 3">JCM 31653</strain>
    </source>
</reference>
<evidence type="ECO:0000256" key="1">
    <source>
        <dbReference type="SAM" id="MobiDB-lite"/>
    </source>
</evidence>
<organism evidence="2 3">
    <name type="scientific">Hymenobacter aquaticus</name>
    <dbReference type="NCBI Taxonomy" id="1867101"/>
    <lineage>
        <taxon>Bacteria</taxon>
        <taxon>Pseudomonadati</taxon>
        <taxon>Bacteroidota</taxon>
        <taxon>Cytophagia</taxon>
        <taxon>Cytophagales</taxon>
        <taxon>Hymenobacteraceae</taxon>
        <taxon>Hymenobacter</taxon>
    </lineage>
</organism>
<dbReference type="AlphaFoldDB" id="A0A4Z0QAD9"/>
<feature type="region of interest" description="Disordered" evidence="1">
    <location>
        <begin position="1"/>
        <end position="116"/>
    </location>
</feature>
<evidence type="ECO:0000313" key="2">
    <source>
        <dbReference type="EMBL" id="TGE26103.1"/>
    </source>
</evidence>
<feature type="compositionally biased region" description="Basic and acidic residues" evidence="1">
    <location>
        <begin position="11"/>
        <end position="34"/>
    </location>
</feature>
<dbReference type="Proteomes" id="UP000297549">
    <property type="component" value="Unassembled WGS sequence"/>
</dbReference>
<comment type="caution">
    <text evidence="2">The sequence shown here is derived from an EMBL/GenBank/DDBJ whole genome shotgun (WGS) entry which is preliminary data.</text>
</comment>
<gene>
    <name evidence="2" type="ORF">E5K00_05600</name>
</gene>
<dbReference type="EMBL" id="SRLC01000001">
    <property type="protein sequence ID" value="TGE26103.1"/>
    <property type="molecule type" value="Genomic_DNA"/>
</dbReference>
<feature type="compositionally biased region" description="Basic and acidic residues" evidence="1">
    <location>
        <begin position="48"/>
        <end position="74"/>
    </location>
</feature>
<protein>
    <submittedName>
        <fullName evidence="2">Uncharacterized protein</fullName>
    </submittedName>
</protein>
<keyword evidence="3" id="KW-1185">Reference proteome</keyword>
<sequence length="116" mass="12664">MTAAAGLSKNEGLEKEREYKEGESNGKASDDPSAHRNMGANGYTQRSNQKDQLENLHIGGDDLTPHGANDHHGAGEQAQGPGFENEGSYEKDMDIRTREQKFGEKEPSGPPRTPRD</sequence>
<evidence type="ECO:0000313" key="3">
    <source>
        <dbReference type="Proteomes" id="UP000297549"/>
    </source>
</evidence>
<accession>A0A4Z0QAD9</accession>
<dbReference type="OrthoDB" id="882412at2"/>
<proteinExistence type="predicted"/>
<feature type="compositionally biased region" description="Basic and acidic residues" evidence="1">
    <location>
        <begin position="88"/>
        <end position="116"/>
    </location>
</feature>
<name>A0A4Z0QAD9_9BACT</name>